<evidence type="ECO:0000313" key="1">
    <source>
        <dbReference type="EMBL" id="VXA57476.1"/>
    </source>
</evidence>
<proteinExistence type="predicted"/>
<organism evidence="1 2">
    <name type="scientific">Acinetobacter proteolyticus</name>
    <dbReference type="NCBI Taxonomy" id="1776741"/>
    <lineage>
        <taxon>Bacteria</taxon>
        <taxon>Pseudomonadati</taxon>
        <taxon>Pseudomonadota</taxon>
        <taxon>Gammaproteobacteria</taxon>
        <taxon>Moraxellales</taxon>
        <taxon>Moraxellaceae</taxon>
        <taxon>Acinetobacter</taxon>
    </lineage>
</organism>
<name>A0A653K942_9GAMM</name>
<sequence>MVLTLGRDYDYVRDEVDLIRLKALNAYQREYPPTNIGVQRLCRILEAFMGIEDNSNKLDANDDEEDLMEVLQNFPQGI</sequence>
<dbReference type="EMBL" id="CABWKZ010000038">
    <property type="protein sequence ID" value="VXA57476.1"/>
    <property type="molecule type" value="Genomic_DNA"/>
</dbReference>
<dbReference type="Proteomes" id="UP000430404">
    <property type="component" value="Unassembled WGS sequence"/>
</dbReference>
<accession>A0A653K942</accession>
<dbReference type="AlphaFoldDB" id="A0A653K942"/>
<gene>
    <name evidence="1" type="ORF">ACI8B_430016</name>
</gene>
<reference evidence="1 2" key="1">
    <citation type="submission" date="2019-10" db="EMBL/GenBank/DDBJ databases">
        <authorList>
            <person name="Karimi E."/>
        </authorList>
    </citation>
    <scope>NUCLEOTIDE SEQUENCE [LARGE SCALE GENOMIC DNA]</scope>
    <source>
        <strain evidence="1">Acinetobacter sp. 8BE</strain>
    </source>
</reference>
<protein>
    <submittedName>
        <fullName evidence="1">Uncharacterized protein</fullName>
    </submittedName>
</protein>
<evidence type="ECO:0000313" key="2">
    <source>
        <dbReference type="Proteomes" id="UP000430404"/>
    </source>
</evidence>